<reference evidence="1 2" key="1">
    <citation type="submission" date="2019-11" db="EMBL/GenBank/DDBJ databases">
        <title>Paenibacillus monticola sp. nov., a novel PGPR strain isolated from mountain sample in China.</title>
        <authorList>
            <person name="Zhao Q."/>
            <person name="Li H.-P."/>
            <person name="Zhang J.-L."/>
        </authorList>
    </citation>
    <scope>NUCLEOTIDE SEQUENCE [LARGE SCALE GENOMIC DNA]</scope>
    <source>
        <strain evidence="1 2">LC-T2</strain>
    </source>
</reference>
<comment type="caution">
    <text evidence="1">The sequence shown here is derived from an EMBL/GenBank/DDBJ whole genome shotgun (WGS) entry which is preliminary data.</text>
</comment>
<dbReference type="EMBL" id="WJXB01000016">
    <property type="protein sequence ID" value="MRN56792.1"/>
    <property type="molecule type" value="Genomic_DNA"/>
</dbReference>
<organism evidence="1 2">
    <name type="scientific">Paenibacillus monticola</name>
    <dbReference type="NCBI Taxonomy" id="2666075"/>
    <lineage>
        <taxon>Bacteria</taxon>
        <taxon>Bacillati</taxon>
        <taxon>Bacillota</taxon>
        <taxon>Bacilli</taxon>
        <taxon>Bacillales</taxon>
        <taxon>Paenibacillaceae</taxon>
        <taxon>Paenibacillus</taxon>
    </lineage>
</organism>
<gene>
    <name evidence="1" type="ORF">GJB61_27975</name>
</gene>
<sequence length="49" mass="5553">MENPKGIQYSASYEPDMDKMVKALRIVKDSPLVKPKVESQQKQSEKDSA</sequence>
<proteinExistence type="predicted"/>
<evidence type="ECO:0000313" key="1">
    <source>
        <dbReference type="EMBL" id="MRN56792.1"/>
    </source>
</evidence>
<protein>
    <submittedName>
        <fullName evidence="1">Uncharacterized protein</fullName>
    </submittedName>
</protein>
<accession>A0A7X2HAZ4</accession>
<keyword evidence="2" id="KW-1185">Reference proteome</keyword>
<dbReference type="RefSeq" id="WP_154122293.1">
    <property type="nucleotide sequence ID" value="NZ_WJXB01000016.1"/>
</dbReference>
<name>A0A7X2HAZ4_9BACL</name>
<dbReference type="Proteomes" id="UP000463051">
    <property type="component" value="Unassembled WGS sequence"/>
</dbReference>
<dbReference type="AlphaFoldDB" id="A0A7X2HAZ4"/>
<evidence type="ECO:0000313" key="2">
    <source>
        <dbReference type="Proteomes" id="UP000463051"/>
    </source>
</evidence>